<organism evidence="2 3">
    <name type="scientific">Methylobacterium jeotgali</name>
    <dbReference type="NCBI Taxonomy" id="381630"/>
    <lineage>
        <taxon>Bacteria</taxon>
        <taxon>Pseudomonadati</taxon>
        <taxon>Pseudomonadota</taxon>
        <taxon>Alphaproteobacteria</taxon>
        <taxon>Hyphomicrobiales</taxon>
        <taxon>Methylobacteriaceae</taxon>
        <taxon>Methylobacterium</taxon>
    </lineage>
</organism>
<keyword evidence="3" id="KW-1185">Reference proteome</keyword>
<reference evidence="2" key="1">
    <citation type="journal article" date="2021" name="Front. Microbiol.">
        <title>Comprehensive Comparative Genomics and Phenotyping of Methylobacterium Species.</title>
        <authorList>
            <person name="Alessa O."/>
            <person name="Ogura Y."/>
            <person name="Fujitani Y."/>
            <person name="Takami H."/>
            <person name="Hayashi T."/>
            <person name="Sahin N."/>
            <person name="Tani A."/>
        </authorList>
    </citation>
    <scope>NUCLEOTIDE SEQUENCE</scope>
    <source>
        <strain evidence="2">LMG 23639</strain>
    </source>
</reference>
<accession>A0ABQ4SVS6</accession>
<protein>
    <recommendedName>
        <fullName evidence="1">IraD/Gp25-like domain-containing protein</fullName>
    </recommendedName>
</protein>
<dbReference type="EMBL" id="BPQR01000043">
    <property type="protein sequence ID" value="GJE07301.1"/>
    <property type="molecule type" value="Genomic_DNA"/>
</dbReference>
<evidence type="ECO:0000313" key="3">
    <source>
        <dbReference type="Proteomes" id="UP001055102"/>
    </source>
</evidence>
<dbReference type="RefSeq" id="WP_238276424.1">
    <property type="nucleotide sequence ID" value="NZ_BPQR01000043.1"/>
</dbReference>
<feature type="domain" description="IraD/Gp25-like" evidence="1">
    <location>
        <begin position="57"/>
        <end position="159"/>
    </location>
</feature>
<comment type="caution">
    <text evidence="2">The sequence shown here is derived from an EMBL/GenBank/DDBJ whole genome shotgun (WGS) entry which is preliminary data.</text>
</comment>
<sequence>MAVRADVKRVRIPLMDAFRTAHADRDARRHLDVRDESGERVLAGRRVGARSAVTAGDLQRSVAGDLERLMNAVHLAADIDLDAFPEVRRSILNHGFVDIARLSIDDGRVEEIGREIAEVLRAFEPRLAPDSVAARRDTSVDPAELKLRFLVRAEIEADPLNVPVEFVAELERDTGRIKVAQR</sequence>
<dbReference type="InterPro" id="IPR007048">
    <property type="entry name" value="IraD/Gp25-like"/>
</dbReference>
<reference evidence="2" key="2">
    <citation type="submission" date="2021-08" db="EMBL/GenBank/DDBJ databases">
        <authorList>
            <person name="Tani A."/>
            <person name="Ola A."/>
            <person name="Ogura Y."/>
            <person name="Katsura K."/>
            <person name="Hayashi T."/>
        </authorList>
    </citation>
    <scope>NUCLEOTIDE SEQUENCE</scope>
    <source>
        <strain evidence="2">LMG 23639</strain>
    </source>
</reference>
<dbReference type="NCBIfam" id="TIGR03357">
    <property type="entry name" value="VI_zyme"/>
    <property type="match status" value="1"/>
</dbReference>
<evidence type="ECO:0000259" key="1">
    <source>
        <dbReference type="Pfam" id="PF04965"/>
    </source>
</evidence>
<dbReference type="Pfam" id="PF04965">
    <property type="entry name" value="GPW_gp25"/>
    <property type="match status" value="1"/>
</dbReference>
<evidence type="ECO:0000313" key="2">
    <source>
        <dbReference type="EMBL" id="GJE07301.1"/>
    </source>
</evidence>
<name>A0ABQ4SVS6_9HYPH</name>
<gene>
    <name evidence="2" type="ORF">AOPFMNJM_2627</name>
</gene>
<dbReference type="InterPro" id="IPR017737">
    <property type="entry name" value="TssE1-like"/>
</dbReference>
<proteinExistence type="predicted"/>
<dbReference type="Proteomes" id="UP001055102">
    <property type="component" value="Unassembled WGS sequence"/>
</dbReference>
<dbReference type="InterPro" id="IPR053176">
    <property type="entry name" value="T6SS_TssE1-like"/>
</dbReference>
<dbReference type="SUPFAM" id="SSF160719">
    <property type="entry name" value="gpW/gp25-like"/>
    <property type="match status" value="1"/>
</dbReference>
<dbReference type="PANTHER" id="PTHR38595:SF1">
    <property type="entry name" value="TYPE VI SECRETION SYSTEM COMPONENT TSSE1"/>
    <property type="match status" value="1"/>
</dbReference>
<dbReference type="PANTHER" id="PTHR38595">
    <property type="entry name" value="CYTOPLASMIC PROTEIN-RELATED"/>
    <property type="match status" value="1"/>
</dbReference>